<name>A0A520KVG2_9EURY</name>
<dbReference type="CDD" id="cd11378">
    <property type="entry name" value="DUF296"/>
    <property type="match status" value="1"/>
</dbReference>
<dbReference type="EMBL" id="RXIL01000176">
    <property type="protein sequence ID" value="RZN65986.1"/>
    <property type="molecule type" value="Genomic_DNA"/>
</dbReference>
<feature type="domain" description="PPC" evidence="1">
    <location>
        <begin position="5"/>
        <end position="144"/>
    </location>
</feature>
<proteinExistence type="predicted"/>
<evidence type="ECO:0000259" key="1">
    <source>
        <dbReference type="PROSITE" id="PS51742"/>
    </source>
</evidence>
<organism evidence="2 3">
    <name type="scientific">Candidatus Methanolliviera hydrocarbonicum</name>
    <dbReference type="NCBI Taxonomy" id="2491085"/>
    <lineage>
        <taxon>Archaea</taxon>
        <taxon>Methanobacteriati</taxon>
        <taxon>Methanobacteriota</taxon>
        <taxon>Candidatus Methanoliparia</taxon>
        <taxon>Candidatus Methanoliparales</taxon>
        <taxon>Candidatus Methanollivieraceae</taxon>
        <taxon>Candidatus Methanolliviera</taxon>
    </lineage>
</organism>
<sequence>MIYQESSVKRTFNICFSHGEDVLLSLKEFCREKNLENAIFFLIGALKNANIVAGPKTCFAPPEPVKQYFNDCREIVAIGTVAGGEIHLHASVGREKDAWTGCIRERATAYLVVEGVVLELTGHAWREMDRDLGVRTPHYEEKVP</sequence>
<dbReference type="SUPFAM" id="SSF117856">
    <property type="entry name" value="AF0104/ALDC/Ptd012-like"/>
    <property type="match status" value="1"/>
</dbReference>
<dbReference type="PROSITE" id="PS51742">
    <property type="entry name" value="PPC"/>
    <property type="match status" value="1"/>
</dbReference>
<evidence type="ECO:0000313" key="3">
    <source>
        <dbReference type="Proteomes" id="UP000320766"/>
    </source>
</evidence>
<dbReference type="Proteomes" id="UP000320766">
    <property type="component" value="Unassembled WGS sequence"/>
</dbReference>
<dbReference type="PANTHER" id="PTHR34988">
    <property type="entry name" value="PROTEIN, PUTATIVE-RELATED"/>
    <property type="match status" value="1"/>
</dbReference>
<gene>
    <name evidence="2" type="ORF">EF807_08925</name>
</gene>
<dbReference type="AlphaFoldDB" id="A0A520KVG2"/>
<dbReference type="InterPro" id="IPR005175">
    <property type="entry name" value="PPC_dom"/>
</dbReference>
<comment type="caution">
    <text evidence="2">The sequence shown here is derived from an EMBL/GenBank/DDBJ whole genome shotgun (WGS) entry which is preliminary data.</text>
</comment>
<evidence type="ECO:0000313" key="2">
    <source>
        <dbReference type="EMBL" id="RZN65986.1"/>
    </source>
</evidence>
<dbReference type="PANTHER" id="PTHR34988:SF1">
    <property type="entry name" value="DNA-BINDING PROTEIN"/>
    <property type="match status" value="1"/>
</dbReference>
<accession>A0A520KVG2</accession>
<protein>
    <submittedName>
        <fullName evidence="2">DUF296 domain-containing protein</fullName>
    </submittedName>
</protein>
<reference evidence="2 3" key="1">
    <citation type="journal article" date="2019" name="Nat. Microbiol.">
        <title>Wide diversity of methane and short-chain alkane metabolisms in uncultured archaea.</title>
        <authorList>
            <person name="Borrel G."/>
            <person name="Adam P.S."/>
            <person name="McKay L.J."/>
            <person name="Chen L.X."/>
            <person name="Sierra-Garcia I.N."/>
            <person name="Sieber C.M."/>
            <person name="Letourneur Q."/>
            <person name="Ghozlane A."/>
            <person name="Andersen G.L."/>
            <person name="Li W.J."/>
            <person name="Hallam S.J."/>
            <person name="Muyzer G."/>
            <person name="de Oliveira V.M."/>
            <person name="Inskeep W.P."/>
            <person name="Banfield J.F."/>
            <person name="Gribaldo S."/>
        </authorList>
    </citation>
    <scope>NUCLEOTIDE SEQUENCE [LARGE SCALE GENOMIC DNA]</scope>
    <source>
        <strain evidence="2">NM1b</strain>
    </source>
</reference>
<dbReference type="Pfam" id="PF03479">
    <property type="entry name" value="PCC"/>
    <property type="match status" value="1"/>
</dbReference>
<dbReference type="Gene3D" id="3.30.1330.80">
    <property type="entry name" value="Hypothetical protein, similar to alpha- acetolactate decarboxylase, domain 2"/>
    <property type="match status" value="1"/>
</dbReference>